<feature type="region of interest" description="Disordered" evidence="2">
    <location>
        <begin position="520"/>
        <end position="641"/>
    </location>
</feature>
<dbReference type="PANTHER" id="PTHR31008">
    <property type="entry name" value="COP1-INTERACTING PROTEIN-RELATED"/>
    <property type="match status" value="1"/>
</dbReference>
<keyword evidence="3" id="KW-1185">Reference proteome</keyword>
<name>A0A8N4EV41_ELAGV</name>
<dbReference type="OrthoDB" id="781832at2759"/>
<sequence length="808" mass="90553">MDANATNGPHPIRYPQPRQVLRGSNLSPLDGTRILSGRLRDRSIMRLGVSDRIDRFGSQRWKESTISGLRASWILGSRLRDINLERVVAIQRVAVEEEYSYGFGKFCYSSDDEGGNGRRGDDRVSDLSSSPMERVRPARRLWRRNRGLDHELLTKMNELEGLLAAHKMARAGDLQLDRMHKARERRPAPDRSPEIGNAVDFDGNFSLSIGDDEGCSYHAKKLECLRGRLYEKYMEKRDAKLREEWGLRRTYKEAKMKAMLDSLEQSQAELKARFGRSEERKDLAFQVRHAEKLKSFVARSMMKDTEQQTVEFIQTKEEENLEQKVQYVQFKFYDDTRLNDGSSSSTDSKKLYSSRSVPSSTSQKSVAPNSRSPIKSGSIRQRTQPENPLIQSVSNNSHHRKENMKPLAGTSKITPRSQSWTHARSMSISEGVHIVKEEKPPRSKSMRNISISSGELKDLSSVNTSIPRPTPSRFSKEQSKQTSNRFQKIHESKPFLRRGNGIGPGAGAAIARSRTCIASEMQKSGEESEGLVGQYECSPDTVEYKDEEELGRTSSEGRETGFPSDSDSGKSRSSQELGSISDPRPANGDDFTAISKADDDSPTASKFIASAGSMEELQEQNPESWNSHIKYPHSNSHEASDVDASVAMNQMEEADPARVRKKWKKAEKLVLATKDSHQPRNGVAEGFRRWFKFGKKRKVVKSIINVTVSVSAASGAGDDIENDRDLASQSSDDLRKLRMDYSVPAYHDINEGKVFPDQAVPSLHCSSPGAPTNSIPKEDCVCGNSPKAHRSMLSIPSFHSKGRKSKLK</sequence>
<feature type="coiled-coil region" evidence="1">
    <location>
        <begin position="253"/>
        <end position="280"/>
    </location>
</feature>
<dbReference type="PANTHER" id="PTHR31008:SF15">
    <property type="entry name" value="GPI-ANCHORED ADHESIN-LIKE PROTEIN"/>
    <property type="match status" value="1"/>
</dbReference>
<reference evidence="4" key="1">
    <citation type="submission" date="2025-08" db="UniProtKB">
        <authorList>
            <consortium name="RefSeq"/>
        </authorList>
    </citation>
    <scope>IDENTIFICATION</scope>
</reference>
<evidence type="ECO:0000256" key="2">
    <source>
        <dbReference type="SAM" id="MobiDB-lite"/>
    </source>
</evidence>
<evidence type="ECO:0000313" key="3">
    <source>
        <dbReference type="Proteomes" id="UP000504607"/>
    </source>
</evidence>
<dbReference type="Proteomes" id="UP000504607">
    <property type="component" value="Chromosome 3"/>
</dbReference>
<feature type="compositionally biased region" description="Low complexity" evidence="2">
    <location>
        <begin position="342"/>
        <end position="356"/>
    </location>
</feature>
<keyword evidence="1" id="KW-0175">Coiled coil</keyword>
<protein>
    <submittedName>
        <fullName evidence="4">Uncharacterized protein LOC105042024</fullName>
    </submittedName>
</protein>
<feature type="region of interest" description="Disordered" evidence="2">
    <location>
        <begin position="786"/>
        <end position="808"/>
    </location>
</feature>
<dbReference type="RefSeq" id="XP_029119603.1">
    <property type="nucleotide sequence ID" value="XM_029263770.1"/>
</dbReference>
<feature type="compositionally biased region" description="Polar residues" evidence="2">
    <location>
        <begin position="411"/>
        <end position="428"/>
    </location>
</feature>
<organism evidence="3 4">
    <name type="scientific">Elaeis guineensis var. tenera</name>
    <name type="common">Oil palm</name>
    <dbReference type="NCBI Taxonomy" id="51953"/>
    <lineage>
        <taxon>Eukaryota</taxon>
        <taxon>Viridiplantae</taxon>
        <taxon>Streptophyta</taxon>
        <taxon>Embryophyta</taxon>
        <taxon>Tracheophyta</taxon>
        <taxon>Spermatophyta</taxon>
        <taxon>Magnoliopsida</taxon>
        <taxon>Liliopsida</taxon>
        <taxon>Arecaceae</taxon>
        <taxon>Arecoideae</taxon>
        <taxon>Cocoseae</taxon>
        <taxon>Elaeidinae</taxon>
        <taxon>Elaeis</taxon>
    </lineage>
</organism>
<feature type="compositionally biased region" description="Polar residues" evidence="2">
    <location>
        <begin position="357"/>
        <end position="396"/>
    </location>
</feature>
<proteinExistence type="predicted"/>
<feature type="region of interest" description="Disordered" evidence="2">
    <location>
        <begin position="338"/>
        <end position="507"/>
    </location>
</feature>
<evidence type="ECO:0000256" key="1">
    <source>
        <dbReference type="SAM" id="Coils"/>
    </source>
</evidence>
<accession>A0A8N4EV41</accession>
<gene>
    <name evidence="4" type="primary">LOC105042024</name>
</gene>
<dbReference type="AlphaFoldDB" id="A0A8N4EV41"/>
<evidence type="ECO:0000313" key="4">
    <source>
        <dbReference type="RefSeq" id="XP_029119603.1"/>
    </source>
</evidence>